<name>A0A392UNE1_9FABA</name>
<dbReference type="Proteomes" id="UP000265520">
    <property type="component" value="Unassembled WGS sequence"/>
</dbReference>
<evidence type="ECO:0000313" key="1">
    <source>
        <dbReference type="EMBL" id="MCI75091.1"/>
    </source>
</evidence>
<dbReference type="AlphaFoldDB" id="A0A392UNE1"/>
<accession>A0A392UNE1</accession>
<proteinExistence type="predicted"/>
<feature type="non-terminal residue" evidence="1">
    <location>
        <position position="1"/>
    </location>
</feature>
<evidence type="ECO:0000313" key="2">
    <source>
        <dbReference type="Proteomes" id="UP000265520"/>
    </source>
</evidence>
<organism evidence="1 2">
    <name type="scientific">Trifolium medium</name>
    <dbReference type="NCBI Taxonomy" id="97028"/>
    <lineage>
        <taxon>Eukaryota</taxon>
        <taxon>Viridiplantae</taxon>
        <taxon>Streptophyta</taxon>
        <taxon>Embryophyta</taxon>
        <taxon>Tracheophyta</taxon>
        <taxon>Spermatophyta</taxon>
        <taxon>Magnoliopsida</taxon>
        <taxon>eudicotyledons</taxon>
        <taxon>Gunneridae</taxon>
        <taxon>Pentapetalae</taxon>
        <taxon>rosids</taxon>
        <taxon>fabids</taxon>
        <taxon>Fabales</taxon>
        <taxon>Fabaceae</taxon>
        <taxon>Papilionoideae</taxon>
        <taxon>50 kb inversion clade</taxon>
        <taxon>NPAAA clade</taxon>
        <taxon>Hologalegina</taxon>
        <taxon>IRL clade</taxon>
        <taxon>Trifolieae</taxon>
        <taxon>Trifolium</taxon>
    </lineage>
</organism>
<sequence length="36" mass="3954">RTAGTYVEFVLMQRTAGMTLYREVNSGPTVLFCGAL</sequence>
<protein>
    <submittedName>
        <fullName evidence="1">Uncharacterized protein</fullName>
    </submittedName>
</protein>
<reference evidence="1 2" key="1">
    <citation type="journal article" date="2018" name="Front. Plant Sci.">
        <title>Red Clover (Trifolium pratense) and Zigzag Clover (T. medium) - A Picture of Genomic Similarities and Differences.</title>
        <authorList>
            <person name="Dluhosova J."/>
            <person name="Istvanek J."/>
            <person name="Nedelnik J."/>
            <person name="Repkova J."/>
        </authorList>
    </citation>
    <scope>NUCLEOTIDE SEQUENCE [LARGE SCALE GENOMIC DNA]</scope>
    <source>
        <strain evidence="2">cv. 10/8</strain>
        <tissue evidence="1">Leaf</tissue>
    </source>
</reference>
<comment type="caution">
    <text evidence="1">The sequence shown here is derived from an EMBL/GenBank/DDBJ whole genome shotgun (WGS) entry which is preliminary data.</text>
</comment>
<dbReference type="EMBL" id="LXQA010874847">
    <property type="protein sequence ID" value="MCI75091.1"/>
    <property type="molecule type" value="Genomic_DNA"/>
</dbReference>
<keyword evidence="2" id="KW-1185">Reference proteome</keyword>